<evidence type="ECO:0000256" key="8">
    <source>
        <dbReference type="ARBA" id="ARBA00047811"/>
    </source>
</evidence>
<dbReference type="FunFam" id="1.10.510.10:FF:000624">
    <property type="entry name" value="Mitogen-activated protein kinase"/>
    <property type="match status" value="1"/>
</dbReference>
<dbReference type="GO" id="GO:0000307">
    <property type="term" value="C:cyclin-dependent protein kinase holoenzyme complex"/>
    <property type="evidence" value="ECO:0007669"/>
    <property type="project" value="TreeGrafter"/>
</dbReference>
<organism evidence="11 12">
    <name type="scientific">Sphaerosporella brunnea</name>
    <dbReference type="NCBI Taxonomy" id="1250544"/>
    <lineage>
        <taxon>Eukaryota</taxon>
        <taxon>Fungi</taxon>
        <taxon>Dikarya</taxon>
        <taxon>Ascomycota</taxon>
        <taxon>Pezizomycotina</taxon>
        <taxon>Pezizomycetes</taxon>
        <taxon>Pezizales</taxon>
        <taxon>Pyronemataceae</taxon>
        <taxon>Sphaerosporella</taxon>
    </lineage>
</organism>
<dbReference type="SUPFAM" id="SSF56112">
    <property type="entry name" value="Protein kinase-like (PK-like)"/>
    <property type="match status" value="1"/>
</dbReference>
<feature type="domain" description="Protein kinase" evidence="10">
    <location>
        <begin position="103"/>
        <end position="399"/>
    </location>
</feature>
<dbReference type="GO" id="GO:0010389">
    <property type="term" value="P:regulation of G2/M transition of mitotic cell cycle"/>
    <property type="evidence" value="ECO:0007669"/>
    <property type="project" value="TreeGrafter"/>
</dbReference>
<dbReference type="GO" id="GO:0007165">
    <property type="term" value="P:signal transduction"/>
    <property type="evidence" value="ECO:0007669"/>
    <property type="project" value="TreeGrafter"/>
</dbReference>
<dbReference type="GO" id="GO:0005524">
    <property type="term" value="F:ATP binding"/>
    <property type="evidence" value="ECO:0007669"/>
    <property type="project" value="UniProtKB-KW"/>
</dbReference>
<accession>A0A5J5FC05</accession>
<keyword evidence="6 11" id="KW-0418">Kinase</keyword>
<keyword evidence="12" id="KW-1185">Reference proteome</keyword>
<dbReference type="PANTHER" id="PTHR24056">
    <property type="entry name" value="CELL DIVISION PROTEIN KINASE"/>
    <property type="match status" value="1"/>
</dbReference>
<protein>
    <recommendedName>
        <fullName evidence="2">cyclin-dependent kinase</fullName>
        <ecNumber evidence="2">2.7.11.22</ecNumber>
    </recommendedName>
</protein>
<evidence type="ECO:0000256" key="4">
    <source>
        <dbReference type="ARBA" id="ARBA00022679"/>
    </source>
</evidence>
<dbReference type="PROSITE" id="PS00108">
    <property type="entry name" value="PROTEIN_KINASE_ST"/>
    <property type="match status" value="1"/>
</dbReference>
<evidence type="ECO:0000256" key="3">
    <source>
        <dbReference type="ARBA" id="ARBA00022527"/>
    </source>
</evidence>
<dbReference type="InterPro" id="IPR011009">
    <property type="entry name" value="Kinase-like_dom_sf"/>
</dbReference>
<proteinExistence type="inferred from homology"/>
<dbReference type="Proteomes" id="UP000326924">
    <property type="component" value="Unassembled WGS sequence"/>
</dbReference>
<gene>
    <name evidence="11" type="ORF">FN846DRAFT_926793</name>
</gene>
<evidence type="ECO:0000256" key="9">
    <source>
        <dbReference type="ARBA" id="ARBA00048367"/>
    </source>
</evidence>
<keyword evidence="7" id="KW-0067">ATP-binding</keyword>
<dbReference type="InterPro" id="IPR000719">
    <property type="entry name" value="Prot_kinase_dom"/>
</dbReference>
<keyword evidence="5" id="KW-0547">Nucleotide-binding</keyword>
<dbReference type="PANTHER" id="PTHR24056:SF576">
    <property type="entry name" value="SERINE_THREONINE-PROTEIN KINASE CSK1"/>
    <property type="match status" value="1"/>
</dbReference>
<dbReference type="EC" id="2.7.11.22" evidence="2"/>
<dbReference type="EMBL" id="VXIS01000005">
    <property type="protein sequence ID" value="KAA8914557.1"/>
    <property type="molecule type" value="Genomic_DNA"/>
</dbReference>
<dbReference type="InterPro" id="IPR050108">
    <property type="entry name" value="CDK"/>
</dbReference>
<dbReference type="Gene3D" id="1.10.510.10">
    <property type="entry name" value="Transferase(Phosphotransferase) domain 1"/>
    <property type="match status" value="1"/>
</dbReference>
<comment type="similarity">
    <text evidence="1">Belongs to the protein kinase superfamily. CMGC Ser/Thr protein kinase family. CDC2/CDKX subfamily.</text>
</comment>
<comment type="catalytic activity">
    <reaction evidence="9">
        <text>L-seryl-[protein] + ATP = O-phospho-L-seryl-[protein] + ADP + H(+)</text>
        <dbReference type="Rhea" id="RHEA:17989"/>
        <dbReference type="Rhea" id="RHEA-COMP:9863"/>
        <dbReference type="Rhea" id="RHEA-COMP:11604"/>
        <dbReference type="ChEBI" id="CHEBI:15378"/>
        <dbReference type="ChEBI" id="CHEBI:29999"/>
        <dbReference type="ChEBI" id="CHEBI:30616"/>
        <dbReference type="ChEBI" id="CHEBI:83421"/>
        <dbReference type="ChEBI" id="CHEBI:456216"/>
        <dbReference type="EC" id="2.7.11.22"/>
    </reaction>
</comment>
<dbReference type="GO" id="GO:0005634">
    <property type="term" value="C:nucleus"/>
    <property type="evidence" value="ECO:0007669"/>
    <property type="project" value="TreeGrafter"/>
</dbReference>
<keyword evidence="4" id="KW-0808">Transferase</keyword>
<dbReference type="GO" id="GO:0004693">
    <property type="term" value="F:cyclin-dependent protein serine/threonine kinase activity"/>
    <property type="evidence" value="ECO:0007669"/>
    <property type="project" value="UniProtKB-EC"/>
</dbReference>
<name>A0A5J5FC05_9PEZI</name>
<dbReference type="GO" id="GO:0030332">
    <property type="term" value="F:cyclin binding"/>
    <property type="evidence" value="ECO:0007669"/>
    <property type="project" value="TreeGrafter"/>
</dbReference>
<sequence length="402" mass="44332">MTDDSTWKSSVAFADRLAVVDKMATSLVKADAQLLRPEAMQRAQQEESQCMAQAYSKENYIQLWAARLKELQQIAESMPGTPVEDEPPQRFPADEPTQVIGPYKTAVPFASGLFSTIYKAMPTVNTPGNKRSLVALKVTSTSSEKPPHDSKREERLLTRAGGHAGIIQVLDSFTLPPSTFVMVLPFLPYSLASLLEAGHVKSTKRVASIMYDILSGLAHLHSLGILHRDIKPSNVLFTAPSSSAKLADFGIAWSAEDQSSEAPHDKITDVGTTCYRAPELLFGHRGYNTGLDMWATGCVLTECLHPSHESFFDAGDVGSELQLVASIFQKLGNPSLKEWPEAVTFPDFGKISYRNFPAKPWEELMPYASDDARDLASKMLVYESGDRISAKEALKHRFFECL</sequence>
<dbReference type="OrthoDB" id="413582at2759"/>
<evidence type="ECO:0000256" key="1">
    <source>
        <dbReference type="ARBA" id="ARBA00006485"/>
    </source>
</evidence>
<comment type="catalytic activity">
    <reaction evidence="8">
        <text>L-threonyl-[protein] + ATP = O-phospho-L-threonyl-[protein] + ADP + H(+)</text>
        <dbReference type="Rhea" id="RHEA:46608"/>
        <dbReference type="Rhea" id="RHEA-COMP:11060"/>
        <dbReference type="Rhea" id="RHEA-COMP:11605"/>
        <dbReference type="ChEBI" id="CHEBI:15378"/>
        <dbReference type="ChEBI" id="CHEBI:30013"/>
        <dbReference type="ChEBI" id="CHEBI:30616"/>
        <dbReference type="ChEBI" id="CHEBI:61977"/>
        <dbReference type="ChEBI" id="CHEBI:456216"/>
        <dbReference type="EC" id="2.7.11.22"/>
    </reaction>
</comment>
<evidence type="ECO:0000256" key="2">
    <source>
        <dbReference type="ARBA" id="ARBA00012425"/>
    </source>
</evidence>
<dbReference type="Pfam" id="PF00069">
    <property type="entry name" value="Pkinase"/>
    <property type="match status" value="1"/>
</dbReference>
<dbReference type="InParanoid" id="A0A5J5FC05"/>
<dbReference type="Gene3D" id="3.30.200.20">
    <property type="entry name" value="Phosphorylase Kinase, domain 1"/>
    <property type="match status" value="1"/>
</dbReference>
<keyword evidence="3" id="KW-0723">Serine/threonine-protein kinase</keyword>
<reference evidence="11 12" key="1">
    <citation type="submission" date="2019-09" db="EMBL/GenBank/DDBJ databases">
        <title>Draft genome of the ectomycorrhizal ascomycete Sphaerosporella brunnea.</title>
        <authorList>
            <consortium name="DOE Joint Genome Institute"/>
            <person name="Benucci G.M."/>
            <person name="Marozzi G."/>
            <person name="Antonielli L."/>
            <person name="Sanchez S."/>
            <person name="Marco P."/>
            <person name="Wang X."/>
            <person name="Falini L.B."/>
            <person name="Barry K."/>
            <person name="Haridas S."/>
            <person name="Lipzen A."/>
            <person name="Labutti K."/>
            <person name="Grigoriev I.V."/>
            <person name="Murat C."/>
            <person name="Martin F."/>
            <person name="Albertini E."/>
            <person name="Donnini D."/>
            <person name="Bonito G."/>
        </authorList>
    </citation>
    <scope>NUCLEOTIDE SEQUENCE [LARGE SCALE GENOMIC DNA]</scope>
    <source>
        <strain evidence="11 12">Sb_GMNB300</strain>
    </source>
</reference>
<dbReference type="GO" id="GO:0010468">
    <property type="term" value="P:regulation of gene expression"/>
    <property type="evidence" value="ECO:0007669"/>
    <property type="project" value="TreeGrafter"/>
</dbReference>
<evidence type="ECO:0000313" key="12">
    <source>
        <dbReference type="Proteomes" id="UP000326924"/>
    </source>
</evidence>
<dbReference type="SMART" id="SM00220">
    <property type="entry name" value="S_TKc"/>
    <property type="match status" value="1"/>
</dbReference>
<dbReference type="PROSITE" id="PS50011">
    <property type="entry name" value="PROTEIN_KINASE_DOM"/>
    <property type="match status" value="1"/>
</dbReference>
<evidence type="ECO:0000259" key="10">
    <source>
        <dbReference type="PROSITE" id="PS50011"/>
    </source>
</evidence>
<evidence type="ECO:0000256" key="7">
    <source>
        <dbReference type="ARBA" id="ARBA00022840"/>
    </source>
</evidence>
<dbReference type="InterPro" id="IPR008271">
    <property type="entry name" value="Ser/Thr_kinase_AS"/>
</dbReference>
<dbReference type="AlphaFoldDB" id="A0A5J5FC05"/>
<evidence type="ECO:0000256" key="5">
    <source>
        <dbReference type="ARBA" id="ARBA00022741"/>
    </source>
</evidence>
<comment type="caution">
    <text evidence="11">The sequence shown here is derived from an EMBL/GenBank/DDBJ whole genome shotgun (WGS) entry which is preliminary data.</text>
</comment>
<dbReference type="GO" id="GO:0000082">
    <property type="term" value="P:G1/S transition of mitotic cell cycle"/>
    <property type="evidence" value="ECO:0007669"/>
    <property type="project" value="TreeGrafter"/>
</dbReference>
<dbReference type="GO" id="GO:0005737">
    <property type="term" value="C:cytoplasm"/>
    <property type="evidence" value="ECO:0007669"/>
    <property type="project" value="TreeGrafter"/>
</dbReference>
<evidence type="ECO:0000256" key="6">
    <source>
        <dbReference type="ARBA" id="ARBA00022777"/>
    </source>
</evidence>
<evidence type="ECO:0000313" key="11">
    <source>
        <dbReference type="EMBL" id="KAA8914557.1"/>
    </source>
</evidence>